<dbReference type="AlphaFoldDB" id="A0A6J6K6E6"/>
<proteinExistence type="predicted"/>
<gene>
    <name evidence="1" type="ORF">UFOPK2214_00165</name>
</gene>
<sequence>MKVVGMEDISPVHTATEAHQPVLMISCDTCVMKDTDACGDCMMSVLCDMPESGAVILNLEELREIRLLAQAGLVPTLRHRAVG</sequence>
<evidence type="ECO:0000313" key="1">
    <source>
        <dbReference type="EMBL" id="CAB4644922.1"/>
    </source>
</evidence>
<dbReference type="EMBL" id="CAEZWJ010000003">
    <property type="protein sequence ID" value="CAB4644922.1"/>
    <property type="molecule type" value="Genomic_DNA"/>
</dbReference>
<accession>A0A6J6K6E6</accession>
<organism evidence="1">
    <name type="scientific">freshwater metagenome</name>
    <dbReference type="NCBI Taxonomy" id="449393"/>
    <lineage>
        <taxon>unclassified sequences</taxon>
        <taxon>metagenomes</taxon>
        <taxon>ecological metagenomes</taxon>
    </lineage>
</organism>
<reference evidence="1" key="1">
    <citation type="submission" date="2020-05" db="EMBL/GenBank/DDBJ databases">
        <authorList>
            <person name="Chiriac C."/>
            <person name="Salcher M."/>
            <person name="Ghai R."/>
            <person name="Kavagutti S V."/>
        </authorList>
    </citation>
    <scope>NUCLEOTIDE SEQUENCE</scope>
</reference>
<name>A0A6J6K6E6_9ZZZZ</name>
<protein>
    <submittedName>
        <fullName evidence="1">Unannotated protein</fullName>
    </submittedName>
</protein>